<dbReference type="AlphaFoldDB" id="K0SDM9"/>
<evidence type="ECO:0000256" key="1">
    <source>
        <dbReference type="SAM" id="MobiDB-lite"/>
    </source>
</evidence>
<evidence type="ECO:0000313" key="2">
    <source>
        <dbReference type="EMBL" id="EJK56712.1"/>
    </source>
</evidence>
<gene>
    <name evidence="2" type="ORF">THAOC_23349</name>
</gene>
<protein>
    <submittedName>
        <fullName evidence="2">Uncharacterized protein</fullName>
    </submittedName>
</protein>
<organism evidence="2 3">
    <name type="scientific">Thalassiosira oceanica</name>
    <name type="common">Marine diatom</name>
    <dbReference type="NCBI Taxonomy" id="159749"/>
    <lineage>
        <taxon>Eukaryota</taxon>
        <taxon>Sar</taxon>
        <taxon>Stramenopiles</taxon>
        <taxon>Ochrophyta</taxon>
        <taxon>Bacillariophyta</taxon>
        <taxon>Coscinodiscophyceae</taxon>
        <taxon>Thalassiosirophycidae</taxon>
        <taxon>Thalassiosirales</taxon>
        <taxon>Thalassiosiraceae</taxon>
        <taxon>Thalassiosira</taxon>
    </lineage>
</organism>
<sequence>MRRLAENGDARNKYAWQSKLCVKIFIVKRRPVVGCLHHKELLEGAMNFNMLPEYFGNSFDREFAEKLVIEAFEEDTGSKVGFGVAEKYEEEDQDQVGVLGKTESKDGDGKLGKAEDKEDREEED</sequence>
<keyword evidence="3" id="KW-1185">Reference proteome</keyword>
<reference evidence="2 3" key="1">
    <citation type="journal article" date="2012" name="Genome Biol.">
        <title>Genome and low-iron response of an oceanic diatom adapted to chronic iron limitation.</title>
        <authorList>
            <person name="Lommer M."/>
            <person name="Specht M."/>
            <person name="Roy A.S."/>
            <person name="Kraemer L."/>
            <person name="Andreson R."/>
            <person name="Gutowska M.A."/>
            <person name="Wolf J."/>
            <person name="Bergner S.V."/>
            <person name="Schilhabel M.B."/>
            <person name="Klostermeier U.C."/>
            <person name="Beiko R.G."/>
            <person name="Rosenstiel P."/>
            <person name="Hippler M."/>
            <person name="Laroche J."/>
        </authorList>
    </citation>
    <scope>NUCLEOTIDE SEQUENCE [LARGE SCALE GENOMIC DNA]</scope>
    <source>
        <strain evidence="2 3">CCMP1005</strain>
    </source>
</reference>
<dbReference type="Proteomes" id="UP000266841">
    <property type="component" value="Unassembled WGS sequence"/>
</dbReference>
<feature type="compositionally biased region" description="Basic and acidic residues" evidence="1">
    <location>
        <begin position="102"/>
        <end position="117"/>
    </location>
</feature>
<dbReference type="EMBL" id="AGNL01030762">
    <property type="protein sequence ID" value="EJK56712.1"/>
    <property type="molecule type" value="Genomic_DNA"/>
</dbReference>
<feature type="region of interest" description="Disordered" evidence="1">
    <location>
        <begin position="90"/>
        <end position="124"/>
    </location>
</feature>
<accession>K0SDM9</accession>
<comment type="caution">
    <text evidence="2">The sequence shown here is derived from an EMBL/GenBank/DDBJ whole genome shotgun (WGS) entry which is preliminary data.</text>
</comment>
<name>K0SDM9_THAOC</name>
<proteinExistence type="predicted"/>
<evidence type="ECO:0000313" key="3">
    <source>
        <dbReference type="Proteomes" id="UP000266841"/>
    </source>
</evidence>